<dbReference type="Proteomes" id="UP000251891">
    <property type="component" value="Unassembled WGS sequence"/>
</dbReference>
<dbReference type="PANTHER" id="PTHR30005:SF0">
    <property type="entry name" value="RETROGRADE REGULATION PROTEIN 2"/>
    <property type="match status" value="1"/>
</dbReference>
<dbReference type="OrthoDB" id="9793035at2"/>
<name>A0A365GZJ9_9ACTN</name>
<dbReference type="GO" id="GO:0016462">
    <property type="term" value="F:pyrophosphatase activity"/>
    <property type="evidence" value="ECO:0007669"/>
    <property type="project" value="TreeGrafter"/>
</dbReference>
<sequence length="337" mass="35606">MRAGVLDVGSRSTQLLVTDLLPGRPPTPVHRVKYPVRLAEATGPGGEIERAAVRRLARAVARAADAARDAGAAELIAYATSAVRDAANATEVVEHVTAAGGVRLGFLSGATEARLTFRAARAWFGWSAGPILLADIGGGSLEIAYGDGTDPQVALSLPLGAGRLTREHLPDDPPGRKRVKRLRRRVRDHFAEVLAELPPPADRRAARPVAASRTFEQLAILAGARQGHAPRRLELSALRTCGRDLATMEAARRARLRGVSAPRSRQIVAGAAVAEAVMVELGVPAFDLCPWALREGIALRRLQGISGLDGAGDIAHLIQPFTRPGPRRVPVTACAST</sequence>
<feature type="domain" description="Ppx/GppA phosphatase N-terminal" evidence="2">
    <location>
        <begin position="26"/>
        <end position="302"/>
    </location>
</feature>
<comment type="similarity">
    <text evidence="1">Belongs to the GppA/Ppx family.</text>
</comment>
<evidence type="ECO:0000313" key="4">
    <source>
        <dbReference type="Proteomes" id="UP000251891"/>
    </source>
</evidence>
<dbReference type="InterPro" id="IPR003695">
    <property type="entry name" value="Ppx_GppA_N"/>
</dbReference>
<dbReference type="InterPro" id="IPR043129">
    <property type="entry name" value="ATPase_NBD"/>
</dbReference>
<accession>A0A365GZJ9</accession>
<evidence type="ECO:0000259" key="2">
    <source>
        <dbReference type="Pfam" id="PF02541"/>
    </source>
</evidence>
<dbReference type="Gene3D" id="3.30.420.150">
    <property type="entry name" value="Exopolyphosphatase. Domain 2"/>
    <property type="match status" value="1"/>
</dbReference>
<evidence type="ECO:0000313" key="3">
    <source>
        <dbReference type="EMBL" id="RAY12265.1"/>
    </source>
</evidence>
<proteinExistence type="inferred from homology"/>
<dbReference type="InterPro" id="IPR050273">
    <property type="entry name" value="GppA/Ppx_hydrolase"/>
</dbReference>
<dbReference type="EMBL" id="QLYX01000014">
    <property type="protein sequence ID" value="RAY12265.1"/>
    <property type="molecule type" value="Genomic_DNA"/>
</dbReference>
<reference evidence="3 4" key="1">
    <citation type="submission" date="2018-06" db="EMBL/GenBank/DDBJ databases">
        <title>Actinomadura craniellae sp. nov. isolated from marine sponge Craniella sp.</title>
        <authorList>
            <person name="Li L."/>
            <person name="Xu Q.H."/>
            <person name="Lin H.W."/>
            <person name="Lu Y.H."/>
        </authorList>
    </citation>
    <scope>NUCLEOTIDE SEQUENCE [LARGE SCALE GENOMIC DNA]</scope>
    <source>
        <strain evidence="3 4">LHW63021</strain>
    </source>
</reference>
<dbReference type="RefSeq" id="WP_111870755.1">
    <property type="nucleotide sequence ID" value="NZ_QLYX01000014.1"/>
</dbReference>
<keyword evidence="4" id="KW-1185">Reference proteome</keyword>
<evidence type="ECO:0000256" key="1">
    <source>
        <dbReference type="ARBA" id="ARBA00007125"/>
    </source>
</evidence>
<dbReference type="Pfam" id="PF02541">
    <property type="entry name" value="Ppx-GppA"/>
    <property type="match status" value="1"/>
</dbReference>
<dbReference type="PANTHER" id="PTHR30005">
    <property type="entry name" value="EXOPOLYPHOSPHATASE"/>
    <property type="match status" value="1"/>
</dbReference>
<organism evidence="3 4">
    <name type="scientific">Actinomadura craniellae</name>
    <dbReference type="NCBI Taxonomy" id="2231787"/>
    <lineage>
        <taxon>Bacteria</taxon>
        <taxon>Bacillati</taxon>
        <taxon>Actinomycetota</taxon>
        <taxon>Actinomycetes</taxon>
        <taxon>Streptosporangiales</taxon>
        <taxon>Thermomonosporaceae</taxon>
        <taxon>Actinomadura</taxon>
    </lineage>
</organism>
<gene>
    <name evidence="3" type="ORF">DPM19_26485</name>
</gene>
<dbReference type="AlphaFoldDB" id="A0A365GZJ9"/>
<dbReference type="SUPFAM" id="SSF53067">
    <property type="entry name" value="Actin-like ATPase domain"/>
    <property type="match status" value="2"/>
</dbReference>
<dbReference type="Gene3D" id="3.30.420.40">
    <property type="match status" value="1"/>
</dbReference>
<protein>
    <recommendedName>
        <fullName evidence="2">Ppx/GppA phosphatase N-terminal domain-containing protein</fullName>
    </recommendedName>
</protein>
<comment type="caution">
    <text evidence="3">The sequence shown here is derived from an EMBL/GenBank/DDBJ whole genome shotgun (WGS) entry which is preliminary data.</text>
</comment>